<keyword evidence="3" id="KW-0597">Phosphoprotein</keyword>
<dbReference type="Pfam" id="PF02518">
    <property type="entry name" value="HATPase_c"/>
    <property type="match status" value="1"/>
</dbReference>
<dbReference type="SUPFAM" id="SSF55785">
    <property type="entry name" value="PYP-like sensor domain (PAS domain)"/>
    <property type="match status" value="1"/>
</dbReference>
<dbReference type="SMART" id="SM00387">
    <property type="entry name" value="HATPase_c"/>
    <property type="match status" value="1"/>
</dbReference>
<dbReference type="InterPro" id="IPR004358">
    <property type="entry name" value="Sig_transdc_His_kin-like_C"/>
</dbReference>
<dbReference type="SMART" id="SM00091">
    <property type="entry name" value="PAS"/>
    <property type="match status" value="1"/>
</dbReference>
<dbReference type="InterPro" id="IPR013656">
    <property type="entry name" value="PAS_4"/>
</dbReference>
<evidence type="ECO:0000256" key="5">
    <source>
        <dbReference type="ARBA" id="ARBA00022777"/>
    </source>
</evidence>
<dbReference type="HOGENOM" id="CLU_502353_0_0_0"/>
<dbReference type="eggNOG" id="COG5002">
    <property type="taxonomic scope" value="Bacteria"/>
</dbReference>
<organism evidence="9 10">
    <name type="scientific">Phycisphaera mikurensis (strain NBRC 102666 / KCTC 22515 / FYK2301M01)</name>
    <dbReference type="NCBI Taxonomy" id="1142394"/>
    <lineage>
        <taxon>Bacteria</taxon>
        <taxon>Pseudomonadati</taxon>
        <taxon>Planctomycetota</taxon>
        <taxon>Phycisphaerae</taxon>
        <taxon>Phycisphaerales</taxon>
        <taxon>Phycisphaeraceae</taxon>
        <taxon>Phycisphaera</taxon>
    </lineage>
</organism>
<evidence type="ECO:0000256" key="3">
    <source>
        <dbReference type="ARBA" id="ARBA00022553"/>
    </source>
</evidence>
<evidence type="ECO:0000256" key="1">
    <source>
        <dbReference type="ARBA" id="ARBA00000085"/>
    </source>
</evidence>
<dbReference type="InterPro" id="IPR003661">
    <property type="entry name" value="HisK_dim/P_dom"/>
</dbReference>
<keyword evidence="7" id="KW-0472">Membrane</keyword>
<dbReference type="GO" id="GO:0005886">
    <property type="term" value="C:plasma membrane"/>
    <property type="evidence" value="ECO:0007669"/>
    <property type="project" value="TreeGrafter"/>
</dbReference>
<dbReference type="KEGG" id="phm:PSMK_28120"/>
<dbReference type="EC" id="2.7.13.3" evidence="2"/>
<dbReference type="Gene3D" id="3.30.450.20">
    <property type="entry name" value="PAS domain"/>
    <property type="match status" value="1"/>
</dbReference>
<dbReference type="Proteomes" id="UP000007881">
    <property type="component" value="Chromosome"/>
</dbReference>
<dbReference type="CDD" id="cd00082">
    <property type="entry name" value="HisKA"/>
    <property type="match status" value="1"/>
</dbReference>
<feature type="transmembrane region" description="Helical" evidence="7">
    <location>
        <begin position="38"/>
        <end position="56"/>
    </location>
</feature>
<sequence>MPQERTAEPRTPASASASAAAAAMPGFAAWAGRHGRGLSLALAGLSGAALAAGYLVPGGVAEAGATAAASAGVAAGGLGLMAAVGVLAWRSGAQTLVVRAVADLADGRVAPALLEITRTSAKPAADWNRLLARIAAGGGVGGAAGAAGVAAAPSAAPGEDPAAFDAVPHGLVVLGGDGRVTRANGAAARLLRRPRADLLEASVQELFAEEGIAGRASAVAAGLERRGGSAEVPAGPAGESVLRVTLRPLRAAAGGGKRAGQAAAGGGALLLLEDVTQQRAADRARDLFVAQASHELRAPLQNMQLHAERAIDLGTTPGAEAAAERAECLNHVNGEVLRLARLIDEVLSVSQIKAGSLKAASDDVAWATLLPKVVEEHRAAAASREQTLTLDAEPNLPVLQGDREKLSMLLHNLVGNAVKYGRRGGRTVVHAAVAHEVLEVRVVDDGPGVRAEEREKVFEPFFRGTHDAAAGEAQPEGTGLGLPLAAEVAALHEGTLTVSDGDGGVGAAFVLRIPLRGGSPEHRVAGSIGADAADESAPRRAA</sequence>
<evidence type="ECO:0000256" key="2">
    <source>
        <dbReference type="ARBA" id="ARBA00012438"/>
    </source>
</evidence>
<evidence type="ECO:0000259" key="8">
    <source>
        <dbReference type="PROSITE" id="PS50109"/>
    </source>
</evidence>
<protein>
    <recommendedName>
        <fullName evidence="2">histidine kinase</fullName>
        <ecNumber evidence="2">2.7.13.3</ecNumber>
    </recommendedName>
</protein>
<proteinExistence type="predicted"/>
<dbReference type="InterPro" id="IPR003594">
    <property type="entry name" value="HATPase_dom"/>
</dbReference>
<dbReference type="STRING" id="1142394.PSMK_28120"/>
<comment type="catalytic activity">
    <reaction evidence="1">
        <text>ATP + protein L-histidine = ADP + protein N-phospho-L-histidine.</text>
        <dbReference type="EC" id="2.7.13.3"/>
    </reaction>
</comment>
<keyword evidence="10" id="KW-1185">Reference proteome</keyword>
<keyword evidence="7" id="KW-0812">Transmembrane</keyword>
<keyword evidence="7" id="KW-1133">Transmembrane helix</keyword>
<dbReference type="Pfam" id="PF08448">
    <property type="entry name" value="PAS_4"/>
    <property type="match status" value="1"/>
</dbReference>
<dbReference type="GO" id="GO:0009927">
    <property type="term" value="F:histidine phosphotransfer kinase activity"/>
    <property type="evidence" value="ECO:0007669"/>
    <property type="project" value="TreeGrafter"/>
</dbReference>
<dbReference type="Gene3D" id="3.30.565.10">
    <property type="entry name" value="Histidine kinase-like ATPase, C-terminal domain"/>
    <property type="match status" value="1"/>
</dbReference>
<keyword evidence="5 9" id="KW-0418">Kinase</keyword>
<dbReference type="Gene3D" id="1.10.287.130">
    <property type="match status" value="1"/>
</dbReference>
<dbReference type="RefSeq" id="WP_014438181.1">
    <property type="nucleotide sequence ID" value="NC_017080.1"/>
</dbReference>
<dbReference type="EMBL" id="AP012338">
    <property type="protein sequence ID" value="BAM04971.1"/>
    <property type="molecule type" value="Genomic_DNA"/>
</dbReference>
<dbReference type="SMART" id="SM00388">
    <property type="entry name" value="HisKA"/>
    <property type="match status" value="1"/>
</dbReference>
<dbReference type="InterPro" id="IPR005467">
    <property type="entry name" value="His_kinase_dom"/>
</dbReference>
<accession>I0II83</accession>
<dbReference type="SUPFAM" id="SSF55874">
    <property type="entry name" value="ATPase domain of HSP90 chaperone/DNA topoisomerase II/histidine kinase"/>
    <property type="match status" value="1"/>
</dbReference>
<name>I0II83_PHYMF</name>
<evidence type="ECO:0000256" key="6">
    <source>
        <dbReference type="SAM" id="MobiDB-lite"/>
    </source>
</evidence>
<keyword evidence="4 9" id="KW-0808">Transferase</keyword>
<feature type="transmembrane region" description="Helical" evidence="7">
    <location>
        <begin position="68"/>
        <end position="89"/>
    </location>
</feature>
<dbReference type="PROSITE" id="PS50109">
    <property type="entry name" value="HIS_KIN"/>
    <property type="match status" value="1"/>
</dbReference>
<evidence type="ECO:0000313" key="9">
    <source>
        <dbReference type="EMBL" id="BAM04971.1"/>
    </source>
</evidence>
<dbReference type="OrthoDB" id="9813151at2"/>
<dbReference type="SUPFAM" id="SSF47384">
    <property type="entry name" value="Homodimeric domain of signal transducing histidine kinase"/>
    <property type="match status" value="1"/>
</dbReference>
<dbReference type="InterPro" id="IPR000014">
    <property type="entry name" value="PAS"/>
</dbReference>
<dbReference type="GO" id="GO:0000155">
    <property type="term" value="F:phosphorelay sensor kinase activity"/>
    <property type="evidence" value="ECO:0007669"/>
    <property type="project" value="InterPro"/>
</dbReference>
<dbReference type="Pfam" id="PF00512">
    <property type="entry name" value="HisKA"/>
    <property type="match status" value="1"/>
</dbReference>
<evidence type="ECO:0000256" key="4">
    <source>
        <dbReference type="ARBA" id="ARBA00022679"/>
    </source>
</evidence>
<evidence type="ECO:0000313" key="10">
    <source>
        <dbReference type="Proteomes" id="UP000007881"/>
    </source>
</evidence>
<dbReference type="PANTHER" id="PTHR43047:SF72">
    <property type="entry name" value="OSMOSENSING HISTIDINE PROTEIN KINASE SLN1"/>
    <property type="match status" value="1"/>
</dbReference>
<dbReference type="CDD" id="cd00130">
    <property type="entry name" value="PAS"/>
    <property type="match status" value="1"/>
</dbReference>
<dbReference type="PRINTS" id="PR00344">
    <property type="entry name" value="BCTRLSENSOR"/>
</dbReference>
<reference evidence="9" key="1">
    <citation type="submission" date="2012-02" db="EMBL/GenBank/DDBJ databases">
        <title>Complete genome sequence of Phycisphaera mikurensis NBRC 102666.</title>
        <authorList>
            <person name="Ankai A."/>
            <person name="Hosoyama A."/>
            <person name="Terui Y."/>
            <person name="Sekine M."/>
            <person name="Fukai R."/>
            <person name="Kato Y."/>
            <person name="Nakamura S."/>
            <person name="Yamada-Narita S."/>
            <person name="Kawakoshi A."/>
            <person name="Fukunaga Y."/>
            <person name="Yamazaki S."/>
            <person name="Fujita N."/>
        </authorList>
    </citation>
    <scope>NUCLEOTIDE SEQUENCE [LARGE SCALE GENOMIC DNA]</scope>
    <source>
        <strain evidence="9">NBRC 102666</strain>
    </source>
</reference>
<dbReference type="InterPro" id="IPR036890">
    <property type="entry name" value="HATPase_C_sf"/>
</dbReference>
<dbReference type="PANTHER" id="PTHR43047">
    <property type="entry name" value="TWO-COMPONENT HISTIDINE PROTEIN KINASE"/>
    <property type="match status" value="1"/>
</dbReference>
<dbReference type="InterPro" id="IPR035965">
    <property type="entry name" value="PAS-like_dom_sf"/>
</dbReference>
<gene>
    <name evidence="9" type="ordered locus">PSMK_28120</name>
</gene>
<feature type="domain" description="Histidine kinase" evidence="8">
    <location>
        <begin position="291"/>
        <end position="517"/>
    </location>
</feature>
<dbReference type="AlphaFoldDB" id="I0II83"/>
<feature type="region of interest" description="Disordered" evidence="6">
    <location>
        <begin position="521"/>
        <end position="542"/>
    </location>
</feature>
<evidence type="ECO:0000256" key="7">
    <source>
        <dbReference type="SAM" id="Phobius"/>
    </source>
</evidence>
<dbReference type="InterPro" id="IPR036097">
    <property type="entry name" value="HisK_dim/P_sf"/>
</dbReference>